<dbReference type="EMBL" id="JAQOSK010000014">
    <property type="protein sequence ID" value="MDC2958881.1"/>
    <property type="molecule type" value="Genomic_DNA"/>
</dbReference>
<evidence type="ECO:0000259" key="6">
    <source>
        <dbReference type="PROSITE" id="PS50937"/>
    </source>
</evidence>
<dbReference type="SMART" id="SM00422">
    <property type="entry name" value="HTH_MERR"/>
    <property type="match status" value="1"/>
</dbReference>
<dbReference type="PROSITE" id="PS00552">
    <property type="entry name" value="HTH_MERR_1"/>
    <property type="match status" value="1"/>
</dbReference>
<dbReference type="InterPro" id="IPR009061">
    <property type="entry name" value="DNA-bd_dom_put_sf"/>
</dbReference>
<dbReference type="CDD" id="cd01106">
    <property type="entry name" value="HTH_TipAL-Mta"/>
    <property type="match status" value="1"/>
</dbReference>
<dbReference type="RefSeq" id="WP_272177486.1">
    <property type="nucleotide sequence ID" value="NZ_JAQOSK010000014.1"/>
</dbReference>
<keyword evidence="3" id="KW-0010">Activator</keyword>
<gene>
    <name evidence="7" type="ORF">PO587_31025</name>
</gene>
<dbReference type="PROSITE" id="PS50937">
    <property type="entry name" value="HTH_MERR_2"/>
    <property type="match status" value="1"/>
</dbReference>
<feature type="coiled-coil region" evidence="5">
    <location>
        <begin position="93"/>
        <end position="120"/>
    </location>
</feature>
<sequence length="269" mass="30606">MRTQKGADEVSHWSGRDGYPVGEVAGFAGVTVRTLHHYDAIGLLVPSERSHAGHRRYSEADLDRLQQILFYRELGFPLEEVAALLDDPDTDPRAHLRRQHELLTARIEKLQKMAEAVEHAMEARKMGINLTPEERFEVFGDKDPDQYAEETEARWGGTEAYAESQRRAATYTKADWQRLQAEVDDWGERYAALVAGGAPATGEAAMALAEEHRQHVSRWFFEVSYDMHKCFAEMYVSDERFKAYYDAMHPGLAEHLRDAITANAARHEA</sequence>
<evidence type="ECO:0000256" key="3">
    <source>
        <dbReference type="ARBA" id="ARBA00023159"/>
    </source>
</evidence>
<dbReference type="InterPro" id="IPR036244">
    <property type="entry name" value="TipA-like_antibiotic-bd"/>
</dbReference>
<keyword evidence="1" id="KW-0805">Transcription regulation</keyword>
<dbReference type="PRINTS" id="PR00040">
    <property type="entry name" value="HTHMERR"/>
</dbReference>
<dbReference type="Proteomes" id="UP001221328">
    <property type="component" value="Unassembled WGS sequence"/>
</dbReference>
<keyword evidence="5" id="KW-0175">Coiled coil</keyword>
<feature type="domain" description="HTH merR-type" evidence="6">
    <location>
        <begin position="18"/>
        <end position="87"/>
    </location>
</feature>
<evidence type="ECO:0000256" key="5">
    <source>
        <dbReference type="SAM" id="Coils"/>
    </source>
</evidence>
<dbReference type="PANTHER" id="PTHR30204:SF90">
    <property type="entry name" value="HTH-TYPE TRANSCRIPTIONAL ACTIVATOR MTA"/>
    <property type="match status" value="1"/>
</dbReference>
<evidence type="ECO:0000313" key="8">
    <source>
        <dbReference type="Proteomes" id="UP001221328"/>
    </source>
</evidence>
<dbReference type="Gene3D" id="1.10.1660.10">
    <property type="match status" value="1"/>
</dbReference>
<comment type="caution">
    <text evidence="7">The sequence shown here is derived from an EMBL/GenBank/DDBJ whole genome shotgun (WGS) entry which is preliminary data.</text>
</comment>
<evidence type="ECO:0000256" key="2">
    <source>
        <dbReference type="ARBA" id="ARBA00023125"/>
    </source>
</evidence>
<evidence type="ECO:0000256" key="1">
    <source>
        <dbReference type="ARBA" id="ARBA00023015"/>
    </source>
</evidence>
<dbReference type="Gene3D" id="1.10.490.50">
    <property type="entry name" value="Antibiotic binding domain of TipA-like multidrug resistance regulators"/>
    <property type="match status" value="1"/>
</dbReference>
<dbReference type="InterPro" id="IPR047057">
    <property type="entry name" value="MerR_fam"/>
</dbReference>
<name>A0ABT5G221_9ACTN</name>
<proteinExistence type="predicted"/>
<evidence type="ECO:0000313" key="7">
    <source>
        <dbReference type="EMBL" id="MDC2958881.1"/>
    </source>
</evidence>
<reference evidence="7 8" key="1">
    <citation type="journal article" date="2015" name="Int. J. Syst. Evol. Microbiol.">
        <title>Streptomyces gilvifuscus sp. nov., an actinomycete that produces antibacterial compounds isolated from soil.</title>
        <authorList>
            <person name="Nguyen T.M."/>
            <person name="Kim J."/>
        </authorList>
    </citation>
    <scope>NUCLEOTIDE SEQUENCE [LARGE SCALE GENOMIC DNA]</scope>
    <source>
        <strain evidence="7 8">T113</strain>
    </source>
</reference>
<dbReference type="Pfam" id="PF13411">
    <property type="entry name" value="MerR_1"/>
    <property type="match status" value="1"/>
</dbReference>
<evidence type="ECO:0000256" key="4">
    <source>
        <dbReference type="ARBA" id="ARBA00023163"/>
    </source>
</evidence>
<dbReference type="PANTHER" id="PTHR30204">
    <property type="entry name" value="REDOX-CYCLING DRUG-SENSING TRANSCRIPTIONAL ACTIVATOR SOXR"/>
    <property type="match status" value="1"/>
</dbReference>
<keyword evidence="2" id="KW-0238">DNA-binding</keyword>
<protein>
    <submittedName>
        <fullName evidence="7">MerR family transcriptional regulator</fullName>
    </submittedName>
</protein>
<dbReference type="Pfam" id="PF07739">
    <property type="entry name" value="TipAS"/>
    <property type="match status" value="1"/>
</dbReference>
<dbReference type="InterPro" id="IPR012925">
    <property type="entry name" value="TipAS_dom"/>
</dbReference>
<keyword evidence="8" id="KW-1185">Reference proteome</keyword>
<accession>A0ABT5G221</accession>
<dbReference type="InterPro" id="IPR000551">
    <property type="entry name" value="MerR-type_HTH_dom"/>
</dbReference>
<dbReference type="SUPFAM" id="SSF46955">
    <property type="entry name" value="Putative DNA-binding domain"/>
    <property type="match status" value="1"/>
</dbReference>
<keyword evidence="4" id="KW-0804">Transcription</keyword>
<organism evidence="7 8">
    <name type="scientific">Streptomyces gilvifuscus</name>
    <dbReference type="NCBI Taxonomy" id="1550617"/>
    <lineage>
        <taxon>Bacteria</taxon>
        <taxon>Bacillati</taxon>
        <taxon>Actinomycetota</taxon>
        <taxon>Actinomycetes</taxon>
        <taxon>Kitasatosporales</taxon>
        <taxon>Streptomycetaceae</taxon>
        <taxon>Streptomyces</taxon>
    </lineage>
</organism>
<dbReference type="SUPFAM" id="SSF89082">
    <property type="entry name" value="Antibiotic binding domain of TipA-like multidrug resistance regulators"/>
    <property type="match status" value="1"/>
</dbReference>